<dbReference type="InterPro" id="IPR039422">
    <property type="entry name" value="MarR/SlyA-like"/>
</dbReference>
<dbReference type="AlphaFoldDB" id="A0A060IJU1"/>
<dbReference type="KEGG" id="rei:IE4771_PE00618"/>
<proteinExistence type="predicted"/>
<evidence type="ECO:0000313" key="2">
    <source>
        <dbReference type="EMBL" id="AIC31841.1"/>
    </source>
</evidence>
<dbReference type="SUPFAM" id="SSF46785">
    <property type="entry name" value="Winged helix' DNA-binding domain"/>
    <property type="match status" value="1"/>
</dbReference>
<dbReference type="SMART" id="SM00347">
    <property type="entry name" value="HTH_MARR"/>
    <property type="match status" value="1"/>
</dbReference>
<sequence>MHLFEIGNSARMDRLLRTKRQRRMTVKKIPPPLRQEDYEALADLRFALRQFMDFSASAAQSEGLPVQQHQALLAIKGQRGGEAMTIGMLAERLIIAPHTATELVGRLSDAGLVERHADPTDRRRQTILLTEKADKLLMRLSAVHLSEIRVMAPKLIELLLELQKTAK</sequence>
<dbReference type="GO" id="GO:0003700">
    <property type="term" value="F:DNA-binding transcription factor activity"/>
    <property type="evidence" value="ECO:0007669"/>
    <property type="project" value="InterPro"/>
</dbReference>
<dbReference type="InterPro" id="IPR036390">
    <property type="entry name" value="WH_DNA-bd_sf"/>
</dbReference>
<evidence type="ECO:0000259" key="1">
    <source>
        <dbReference type="PROSITE" id="PS50995"/>
    </source>
</evidence>
<dbReference type="PROSITE" id="PS50995">
    <property type="entry name" value="HTH_MARR_2"/>
    <property type="match status" value="1"/>
</dbReference>
<name>A0A060IJU1_RHIET</name>
<dbReference type="Gene3D" id="1.10.10.10">
    <property type="entry name" value="Winged helix-like DNA-binding domain superfamily/Winged helix DNA-binding domain"/>
    <property type="match status" value="1"/>
</dbReference>
<gene>
    <name evidence="2" type="ORF">IE4771_PE00618</name>
</gene>
<dbReference type="PANTHER" id="PTHR33164:SF43">
    <property type="entry name" value="HTH-TYPE TRANSCRIPTIONAL REPRESSOR YETL"/>
    <property type="match status" value="1"/>
</dbReference>
<organism evidence="2 3">
    <name type="scientific">Rhizobium etli bv. mimosae str. IE4771</name>
    <dbReference type="NCBI Taxonomy" id="1432050"/>
    <lineage>
        <taxon>Bacteria</taxon>
        <taxon>Pseudomonadati</taxon>
        <taxon>Pseudomonadota</taxon>
        <taxon>Alphaproteobacteria</taxon>
        <taxon>Hyphomicrobiales</taxon>
        <taxon>Rhizobiaceae</taxon>
        <taxon>Rhizobium/Agrobacterium group</taxon>
        <taxon>Rhizobium</taxon>
    </lineage>
</organism>
<dbReference type="Pfam" id="PF12802">
    <property type="entry name" value="MarR_2"/>
    <property type="match status" value="1"/>
</dbReference>
<reference evidence="2 3" key="1">
    <citation type="submission" date="2013-12" db="EMBL/GenBank/DDBJ databases">
        <title>Complete genome sequence of Rhizobium etli bv. mimosae IE4771.</title>
        <authorList>
            <person name="Bustos P."/>
            <person name="Santamaria R.I."/>
            <person name="Lozano L."/>
            <person name="Ormeno-Orrillo E."/>
            <person name="Rogel M.A."/>
            <person name="Romero D."/>
            <person name="Cevallos M.A."/>
            <person name="Martinez-Romero E."/>
            <person name="Gonzalez V."/>
        </authorList>
    </citation>
    <scope>NUCLEOTIDE SEQUENCE [LARGE SCALE GENOMIC DNA]</scope>
    <source>
        <strain evidence="2 3">IE4771</strain>
        <plasmid evidence="3">Plasmid pRetIE4771e</plasmid>
    </source>
</reference>
<geneLocation type="plasmid" evidence="2 3">
    <name>pRetIE4771e</name>
</geneLocation>
<protein>
    <submittedName>
        <fullName evidence="2">MarR family transcriptional regulator protein</fullName>
    </submittedName>
</protein>
<dbReference type="EMBL" id="CP006991">
    <property type="protein sequence ID" value="AIC31841.1"/>
    <property type="molecule type" value="Genomic_DNA"/>
</dbReference>
<feature type="domain" description="HTH marR-type" evidence="1">
    <location>
        <begin position="34"/>
        <end position="167"/>
    </location>
</feature>
<keyword evidence="2" id="KW-0614">Plasmid</keyword>
<evidence type="ECO:0000313" key="3">
    <source>
        <dbReference type="Proteomes" id="UP000027180"/>
    </source>
</evidence>
<dbReference type="HOGENOM" id="CLU_120009_0_0_5"/>
<dbReference type="InterPro" id="IPR036388">
    <property type="entry name" value="WH-like_DNA-bd_sf"/>
</dbReference>
<dbReference type="PANTHER" id="PTHR33164">
    <property type="entry name" value="TRANSCRIPTIONAL REGULATOR, MARR FAMILY"/>
    <property type="match status" value="1"/>
</dbReference>
<dbReference type="Proteomes" id="UP000027180">
    <property type="component" value="Plasmid pRetIE4771e"/>
</dbReference>
<accession>A0A060IJU1</accession>
<dbReference type="InterPro" id="IPR000835">
    <property type="entry name" value="HTH_MarR-typ"/>
</dbReference>
<dbReference type="GO" id="GO:0006950">
    <property type="term" value="P:response to stress"/>
    <property type="evidence" value="ECO:0007669"/>
    <property type="project" value="TreeGrafter"/>
</dbReference>